<dbReference type="RefSeq" id="WP_004821157.1">
    <property type="nucleotide sequence ID" value="NZ_UGTH01000001.1"/>
</dbReference>
<feature type="transmembrane region" description="Helical" evidence="1">
    <location>
        <begin position="28"/>
        <end position="51"/>
    </location>
</feature>
<dbReference type="PANTHER" id="PTHR14969">
    <property type="entry name" value="SPHINGOSINE-1-PHOSPHATE PHOSPHOHYDROLASE"/>
    <property type="match status" value="1"/>
</dbReference>
<dbReference type="EMBL" id="UGTH01000001">
    <property type="protein sequence ID" value="SUB75824.1"/>
    <property type="molecule type" value="Genomic_DNA"/>
</dbReference>
<gene>
    <name evidence="3" type="primary">ybjG</name>
    <name evidence="3" type="ORF">NCTC11088_01628</name>
</gene>
<evidence type="ECO:0000313" key="3">
    <source>
        <dbReference type="EMBL" id="SUB75824.1"/>
    </source>
</evidence>
<feature type="transmembrane region" description="Helical" evidence="1">
    <location>
        <begin position="152"/>
        <end position="171"/>
    </location>
</feature>
<dbReference type="GO" id="GO:0050380">
    <property type="term" value="F:undecaprenyl-diphosphatase activity"/>
    <property type="evidence" value="ECO:0007669"/>
    <property type="project" value="UniProtKB-EC"/>
</dbReference>
<sequence>MKNPFKMFDNFFIKLINQKMNSRYTNFLFYHITNLGGAVSVILITLIMFLIGGRIRELSVEIILSLIVSTLFVQILKRIFSRNRPYWILENLNTYGIDLSDYSFPSGHSAAAFTLGVTIALNYPAIKLVVLIIATLIAISRIYLGVHYPTDVLAGVIIGIIASVIVHDHIYQVAITYLRGKFI</sequence>
<feature type="domain" description="Phosphatidic acid phosphatase type 2/haloperoxidase" evidence="2">
    <location>
        <begin position="60"/>
        <end position="167"/>
    </location>
</feature>
<evidence type="ECO:0000256" key="1">
    <source>
        <dbReference type="SAM" id="Phobius"/>
    </source>
</evidence>
<dbReference type="PANTHER" id="PTHR14969:SF13">
    <property type="entry name" value="AT30094P"/>
    <property type="match status" value="1"/>
</dbReference>
<name>A0A379DD06_9FIRM</name>
<proteinExistence type="predicted"/>
<evidence type="ECO:0000259" key="2">
    <source>
        <dbReference type="SMART" id="SM00014"/>
    </source>
</evidence>
<feature type="transmembrane region" description="Helical" evidence="1">
    <location>
        <begin position="58"/>
        <end position="76"/>
    </location>
</feature>
<dbReference type="CDD" id="cd03392">
    <property type="entry name" value="PAP2_like_2"/>
    <property type="match status" value="1"/>
</dbReference>
<protein>
    <submittedName>
        <fullName evidence="3">Undecaprenyl-diphosphatase ybjG</fullName>
        <ecNumber evidence="3">3.6.1.27</ecNumber>
    </submittedName>
</protein>
<keyword evidence="1" id="KW-0812">Transmembrane</keyword>
<organism evidence="3 4">
    <name type="scientific">Peptoniphilus indolicus</name>
    <dbReference type="NCBI Taxonomy" id="33030"/>
    <lineage>
        <taxon>Bacteria</taxon>
        <taxon>Bacillati</taxon>
        <taxon>Bacillota</taxon>
        <taxon>Tissierellia</taxon>
        <taxon>Tissierellales</taxon>
        <taxon>Peptoniphilaceae</taxon>
        <taxon>Peptoniphilus</taxon>
    </lineage>
</organism>
<reference evidence="3 4" key="1">
    <citation type="submission" date="2018-06" db="EMBL/GenBank/DDBJ databases">
        <authorList>
            <consortium name="Pathogen Informatics"/>
            <person name="Doyle S."/>
        </authorList>
    </citation>
    <scope>NUCLEOTIDE SEQUENCE [LARGE SCALE GENOMIC DNA]</scope>
    <source>
        <strain evidence="3 4">NCTC11088</strain>
    </source>
</reference>
<dbReference type="Gene3D" id="1.20.144.10">
    <property type="entry name" value="Phosphatidic acid phosphatase type 2/haloperoxidase"/>
    <property type="match status" value="1"/>
</dbReference>
<dbReference type="Proteomes" id="UP000254777">
    <property type="component" value="Unassembled WGS sequence"/>
</dbReference>
<dbReference type="EC" id="3.6.1.27" evidence="3"/>
<keyword evidence="1" id="KW-0472">Membrane</keyword>
<feature type="transmembrane region" description="Helical" evidence="1">
    <location>
        <begin position="128"/>
        <end position="146"/>
    </location>
</feature>
<dbReference type="Pfam" id="PF01569">
    <property type="entry name" value="PAP2"/>
    <property type="match status" value="1"/>
</dbReference>
<dbReference type="InterPro" id="IPR000326">
    <property type="entry name" value="PAP2/HPO"/>
</dbReference>
<dbReference type="AlphaFoldDB" id="A0A379DD06"/>
<keyword evidence="3" id="KW-0378">Hydrolase</keyword>
<dbReference type="SUPFAM" id="SSF48317">
    <property type="entry name" value="Acid phosphatase/Vanadium-dependent haloperoxidase"/>
    <property type="match status" value="1"/>
</dbReference>
<dbReference type="InterPro" id="IPR036938">
    <property type="entry name" value="PAP2/HPO_sf"/>
</dbReference>
<evidence type="ECO:0000313" key="4">
    <source>
        <dbReference type="Proteomes" id="UP000254777"/>
    </source>
</evidence>
<dbReference type="SMART" id="SM00014">
    <property type="entry name" value="acidPPc"/>
    <property type="match status" value="1"/>
</dbReference>
<accession>A0A379DD06</accession>
<keyword evidence="1" id="KW-1133">Transmembrane helix</keyword>